<dbReference type="Pfam" id="PF01970">
    <property type="entry name" value="TctA"/>
    <property type="match status" value="1"/>
</dbReference>
<comment type="caution">
    <text evidence="3">The sequence shown here is derived from an EMBL/GenBank/DDBJ whole genome shotgun (WGS) entry which is preliminary data.</text>
</comment>
<dbReference type="InterPro" id="IPR002823">
    <property type="entry name" value="DUF112_TM"/>
</dbReference>
<dbReference type="STRING" id="631454.N177_0160"/>
<feature type="transmembrane region" description="Helical" evidence="1">
    <location>
        <begin position="356"/>
        <end position="377"/>
    </location>
</feature>
<feature type="transmembrane region" description="Helical" evidence="1">
    <location>
        <begin position="15"/>
        <end position="33"/>
    </location>
</feature>
<feature type="transmembrane region" description="Helical" evidence="1">
    <location>
        <begin position="196"/>
        <end position="217"/>
    </location>
</feature>
<feature type="transmembrane region" description="Helical" evidence="1">
    <location>
        <begin position="40"/>
        <end position="66"/>
    </location>
</feature>
<keyword evidence="1" id="KW-0812">Transmembrane</keyword>
<feature type="transmembrane region" description="Helical" evidence="1">
    <location>
        <begin position="413"/>
        <end position="441"/>
    </location>
</feature>
<evidence type="ECO:0000256" key="1">
    <source>
        <dbReference type="SAM" id="Phobius"/>
    </source>
</evidence>
<proteinExistence type="predicted"/>
<gene>
    <name evidence="3" type="ORF">N177_0160</name>
</gene>
<dbReference type="RefSeq" id="WP_023430317.1">
    <property type="nucleotide sequence ID" value="NZ_AWXZ01000007.1"/>
</dbReference>
<feature type="transmembrane region" description="Helical" evidence="1">
    <location>
        <begin position="72"/>
        <end position="92"/>
    </location>
</feature>
<sequence>MDALLSALPLVADPSVLLAILVGSLIGLIFGSVPGLTYSLALAVVLPMTFQLPTVAAVGMLLGTYIGGMTGGSVAAILIGIPGTPSAAATVLDGYPLARTGRAGLALGTAVLVSTFGGLFSLAVMIVSVDFVSGIAIKFGPAELFALVLFGLSTICGLAEKSLLRGLIAGVIGLLVMTVGLDAIDGVQRMTFGSTAFLQGVDLLVAMVGLFAVPQIMQTLIDWRRGREIRLEAGDVRSEMPKWSELRRNFGVIVRSAALGTGIGAIPGTGGPIAAFLAYDQARRFSKNKEKFGKGELAGVIAPETANNSVTGGSMIPLLSLGIPGDPATAIILGGLLIHGLTPGPLLFMEHKTEVYTIYLSIVVAYVAILAFQYFGIKLFVRVLRVPPHILSVVIGVLCVIGTFAIRNSFFDVYVMMTIGLLGYLLMRARIPVTPIILGLVLGPTLEREFRTALILSDGSYAIFFQSTAALIFFALTILIIAFHFIGQTRARRAAPNAKASIDAG</sequence>
<dbReference type="eggNOG" id="COG3333">
    <property type="taxonomic scope" value="Bacteria"/>
</dbReference>
<feature type="transmembrane region" description="Helical" evidence="1">
    <location>
        <begin position="166"/>
        <end position="184"/>
    </location>
</feature>
<keyword evidence="1" id="KW-0472">Membrane</keyword>
<dbReference type="PANTHER" id="PTHR35342">
    <property type="entry name" value="TRICARBOXYLIC TRANSPORT PROTEIN"/>
    <property type="match status" value="1"/>
</dbReference>
<dbReference type="PANTHER" id="PTHR35342:SF5">
    <property type="entry name" value="TRICARBOXYLIC TRANSPORT PROTEIN"/>
    <property type="match status" value="1"/>
</dbReference>
<keyword evidence="1" id="KW-1133">Transmembrane helix</keyword>
<dbReference type="PATRIC" id="fig|631454.5.peg.158"/>
<feature type="transmembrane region" description="Helical" evidence="1">
    <location>
        <begin position="328"/>
        <end position="349"/>
    </location>
</feature>
<feature type="transmembrane region" description="Helical" evidence="1">
    <location>
        <begin position="139"/>
        <end position="159"/>
    </location>
</feature>
<reference evidence="3 4" key="1">
    <citation type="journal article" date="2014" name="Genome Announc.">
        <title>Draft Genome Sequence of Lutibaculum baratangense Strain AMV1T, Isolated from a Mud Volcano in Andamans, India.</title>
        <authorList>
            <person name="Singh A."/>
            <person name="Sreenivas A."/>
            <person name="Sathyanarayana Reddy G."/>
            <person name="Pinnaka A.K."/>
            <person name="Shivaji S."/>
        </authorList>
    </citation>
    <scope>NUCLEOTIDE SEQUENCE [LARGE SCALE GENOMIC DNA]</scope>
    <source>
        <strain evidence="3 4">AMV1</strain>
    </source>
</reference>
<organism evidence="3 4">
    <name type="scientific">Lutibaculum baratangense AMV1</name>
    <dbReference type="NCBI Taxonomy" id="631454"/>
    <lineage>
        <taxon>Bacteria</taxon>
        <taxon>Pseudomonadati</taxon>
        <taxon>Pseudomonadota</taxon>
        <taxon>Alphaproteobacteria</taxon>
        <taxon>Hyphomicrobiales</taxon>
        <taxon>Tepidamorphaceae</taxon>
        <taxon>Lutibaculum</taxon>
    </lineage>
</organism>
<dbReference type="AlphaFoldDB" id="V4RMC6"/>
<name>V4RMC6_9HYPH</name>
<evidence type="ECO:0000313" key="4">
    <source>
        <dbReference type="Proteomes" id="UP000017819"/>
    </source>
</evidence>
<feature type="domain" description="DUF112" evidence="2">
    <location>
        <begin position="17"/>
        <end position="438"/>
    </location>
</feature>
<dbReference type="OrthoDB" id="9806425at2"/>
<protein>
    <submittedName>
        <fullName evidence="3">Tricarboxylate transport membrane protein TctA</fullName>
    </submittedName>
</protein>
<evidence type="ECO:0000259" key="2">
    <source>
        <dbReference type="Pfam" id="PF01970"/>
    </source>
</evidence>
<feature type="transmembrane region" description="Helical" evidence="1">
    <location>
        <begin position="389"/>
        <end position="406"/>
    </location>
</feature>
<feature type="transmembrane region" description="Helical" evidence="1">
    <location>
        <begin position="104"/>
        <end position="127"/>
    </location>
</feature>
<feature type="transmembrane region" description="Helical" evidence="1">
    <location>
        <begin position="252"/>
        <end position="279"/>
    </location>
</feature>
<feature type="transmembrane region" description="Helical" evidence="1">
    <location>
        <begin position="461"/>
        <end position="486"/>
    </location>
</feature>
<dbReference type="Proteomes" id="UP000017819">
    <property type="component" value="Unassembled WGS sequence"/>
</dbReference>
<dbReference type="EMBL" id="AWXZ01000007">
    <property type="protein sequence ID" value="ESR27181.1"/>
    <property type="molecule type" value="Genomic_DNA"/>
</dbReference>
<evidence type="ECO:0000313" key="3">
    <source>
        <dbReference type="EMBL" id="ESR27181.1"/>
    </source>
</evidence>
<keyword evidence="4" id="KW-1185">Reference proteome</keyword>
<accession>V4RMC6</accession>